<proteinExistence type="predicted"/>
<protein>
    <submittedName>
        <fullName evidence="1">Uncharacterized protein</fullName>
    </submittedName>
</protein>
<gene>
    <name evidence="1" type="ORF">NCTC12993_01713</name>
</gene>
<evidence type="ECO:0000313" key="2">
    <source>
        <dbReference type="Proteomes" id="UP000401081"/>
    </source>
</evidence>
<organism evidence="1 2">
    <name type="scientific">Kluyvera cryocrescens</name>
    <name type="common">Kluyvera citrophila</name>
    <dbReference type="NCBI Taxonomy" id="580"/>
    <lineage>
        <taxon>Bacteria</taxon>
        <taxon>Pseudomonadati</taxon>
        <taxon>Pseudomonadota</taxon>
        <taxon>Gammaproteobacteria</taxon>
        <taxon>Enterobacterales</taxon>
        <taxon>Enterobacteriaceae</taxon>
        <taxon>Kluyvera</taxon>
    </lineage>
</organism>
<dbReference type="Proteomes" id="UP000401081">
    <property type="component" value="Unassembled WGS sequence"/>
</dbReference>
<dbReference type="AlphaFoldDB" id="A0A485AJI8"/>
<accession>A0A485AJI8</accession>
<sequence>MRWRCCAGEFYFGPHVSWLFADEAELVHLHTDERAECPELEILLNVLVARKYYRASWRRGRLCAASGTRCWYCCCVRYWG</sequence>
<reference evidence="1 2" key="1">
    <citation type="submission" date="2019-03" db="EMBL/GenBank/DDBJ databases">
        <authorList>
            <consortium name="Pathogen Informatics"/>
        </authorList>
    </citation>
    <scope>NUCLEOTIDE SEQUENCE [LARGE SCALE GENOMIC DNA]</scope>
    <source>
        <strain evidence="1 2">NCTC12993</strain>
    </source>
</reference>
<keyword evidence="2" id="KW-1185">Reference proteome</keyword>
<dbReference type="EMBL" id="CAADJD010000014">
    <property type="protein sequence ID" value="VFS60591.1"/>
    <property type="molecule type" value="Genomic_DNA"/>
</dbReference>
<evidence type="ECO:0000313" key="1">
    <source>
        <dbReference type="EMBL" id="VFS60591.1"/>
    </source>
</evidence>
<name>A0A485AJI8_KLUCR</name>